<comment type="caution">
    <text evidence="2">The sequence shown here is derived from an EMBL/GenBank/DDBJ whole genome shotgun (WGS) entry which is preliminary data.</text>
</comment>
<dbReference type="Proteomes" id="UP000345527">
    <property type="component" value="Unassembled WGS sequence"/>
</dbReference>
<evidence type="ECO:0000313" key="1">
    <source>
        <dbReference type="EMBL" id="KAA8819592.1"/>
    </source>
</evidence>
<organism evidence="2 3">
    <name type="scientific">Bifidobacterium vespertilionis</name>
    <dbReference type="NCBI Taxonomy" id="2562524"/>
    <lineage>
        <taxon>Bacteria</taxon>
        <taxon>Bacillati</taxon>
        <taxon>Actinomycetota</taxon>
        <taxon>Actinomycetes</taxon>
        <taxon>Bifidobacteriales</taxon>
        <taxon>Bifidobacteriaceae</taxon>
        <taxon>Bifidobacterium</taxon>
    </lineage>
</organism>
<keyword evidence="4" id="KW-1185">Reference proteome</keyword>
<name>A0A5J5DUC5_9BIFI</name>
<evidence type="ECO:0000313" key="3">
    <source>
        <dbReference type="Proteomes" id="UP000345527"/>
    </source>
</evidence>
<evidence type="ECO:0000313" key="4">
    <source>
        <dbReference type="Proteomes" id="UP000374630"/>
    </source>
</evidence>
<evidence type="ECO:0000313" key="2">
    <source>
        <dbReference type="EMBL" id="KAA8823400.1"/>
    </source>
</evidence>
<dbReference type="Proteomes" id="UP000374630">
    <property type="component" value="Unassembled WGS sequence"/>
</dbReference>
<dbReference type="EMBL" id="RZOA01000009">
    <property type="protein sequence ID" value="KAA8823400.1"/>
    <property type="molecule type" value="Genomic_DNA"/>
</dbReference>
<protein>
    <submittedName>
        <fullName evidence="2">Uncharacterized protein</fullName>
    </submittedName>
</protein>
<accession>A0A5J5DUC5</accession>
<dbReference type="AlphaFoldDB" id="A0A5J5DUC5"/>
<dbReference type="RefSeq" id="WP_150353933.1">
    <property type="nucleotide sequence ID" value="NZ_RZNZ01000010.1"/>
</dbReference>
<gene>
    <name evidence="2" type="ORF">EM848_05500</name>
    <name evidence="1" type="ORF">EMO90_08130</name>
</gene>
<dbReference type="EMBL" id="RZNZ01000010">
    <property type="protein sequence ID" value="KAA8819592.1"/>
    <property type="molecule type" value="Genomic_DNA"/>
</dbReference>
<proteinExistence type="predicted"/>
<reference evidence="3 4" key="1">
    <citation type="journal article" date="2019" name="Syst. Appl. Microbiol.">
        <title>Characterization of Bifidobacterium species in feaces of the Egyptian fruit bat: Description of B. vespertilionis sp. nov. and B. rousetti sp. nov.</title>
        <authorList>
            <person name="Modesto M."/>
            <person name="Satti M."/>
            <person name="Watanabe K."/>
            <person name="Puglisi E."/>
            <person name="Morelli L."/>
            <person name="Huang C.-H."/>
            <person name="Liou J.-S."/>
            <person name="Miyashita M."/>
            <person name="Tamura T."/>
            <person name="Saito S."/>
            <person name="Mori K."/>
            <person name="Huang L."/>
            <person name="Sciavilla P."/>
            <person name="Sandri C."/>
            <person name="Spiezio C."/>
            <person name="Vitali F."/>
            <person name="Cavalieri D."/>
            <person name="Perpetuini G."/>
            <person name="Tofalo R."/>
            <person name="Bonetti A."/>
            <person name="Arita M."/>
            <person name="Mattarelli P."/>
        </authorList>
    </citation>
    <scope>NUCLEOTIDE SEQUENCE [LARGE SCALE GENOMIC DNA]</scope>
    <source>
        <strain evidence="1 4">RST16</strain>
        <strain evidence="2 3">RST8</strain>
    </source>
</reference>
<dbReference type="OrthoDB" id="3233988at2"/>
<sequence>MAGNSFEDDFMDVQSGLVSLCLEAAEGQPIRDVYIYASLEGRMTVFNAFFRAGNAILPLNQVATDDDLRRRMLRLAHGDLAGLRRLCDEAGRPCPTQIRGHYIAGTGAYRADYAYDPIVAKDDGTGVAPGATFAAWMHAVASAPGEDGF</sequence>